<reference evidence="5" key="1">
    <citation type="journal article" date="2019" name="Int. J. Syst. Evol. Microbiol.">
        <title>The Global Catalogue of Microorganisms (GCM) 10K type strain sequencing project: providing services to taxonomists for standard genome sequencing and annotation.</title>
        <authorList>
            <consortium name="The Broad Institute Genomics Platform"/>
            <consortium name="The Broad Institute Genome Sequencing Center for Infectious Disease"/>
            <person name="Wu L."/>
            <person name="Ma J."/>
        </authorList>
    </citation>
    <scope>NUCLEOTIDE SEQUENCE [LARGE SCALE GENOMIC DNA]</scope>
    <source>
        <strain evidence="5">KCTC 52277</strain>
    </source>
</reference>
<dbReference type="SMART" id="SM00112">
    <property type="entry name" value="CA"/>
    <property type="match status" value="3"/>
</dbReference>
<dbReference type="Gene3D" id="2.60.40.60">
    <property type="entry name" value="Cadherins"/>
    <property type="match status" value="3"/>
</dbReference>
<feature type="domain" description="Cadherin" evidence="3">
    <location>
        <begin position="54"/>
        <end position="157"/>
    </location>
</feature>
<keyword evidence="2" id="KW-1133">Transmembrane helix</keyword>
<evidence type="ECO:0000313" key="5">
    <source>
        <dbReference type="Proteomes" id="UP001595621"/>
    </source>
</evidence>
<keyword evidence="1" id="KW-0812">Transmembrane</keyword>
<dbReference type="Gene3D" id="2.180.10.10">
    <property type="entry name" value="RHS repeat-associated core"/>
    <property type="match status" value="1"/>
</dbReference>
<keyword evidence="5" id="KW-1185">Reference proteome</keyword>
<evidence type="ECO:0000313" key="4">
    <source>
        <dbReference type="EMBL" id="MFC3138735.1"/>
    </source>
</evidence>
<proteinExistence type="predicted"/>
<feature type="domain" description="Cadherin" evidence="3">
    <location>
        <begin position="269"/>
        <end position="377"/>
    </location>
</feature>
<evidence type="ECO:0000256" key="1">
    <source>
        <dbReference type="ARBA" id="ARBA00022692"/>
    </source>
</evidence>
<dbReference type="Pfam" id="PF17963">
    <property type="entry name" value="Big_9"/>
    <property type="match status" value="1"/>
</dbReference>
<comment type="caution">
    <text evidence="4">The sequence shown here is derived from an EMBL/GenBank/DDBJ whole genome shotgun (WGS) entry which is preliminary data.</text>
</comment>
<dbReference type="SUPFAM" id="SSF49313">
    <property type="entry name" value="Cadherin-like"/>
    <property type="match status" value="3"/>
</dbReference>
<dbReference type="Pfam" id="PF00028">
    <property type="entry name" value="Cadherin"/>
    <property type="match status" value="2"/>
</dbReference>
<sequence length="903" mass="98103">MNNNHVNYSFSRQLGRGAFSLMLMAGLSACSDDDVSPLPEVISNTAPLITSNGGGASATLSIKENQLQVTQVEASDSDVSNTGFSYSISGGSDKDMFSITADGALSFVTAPDFEAPTDSDKDNSYELEVTVSDSAGGSVSQLITVTVTDVNDTAPVLTSDGGGLEAKISLPENQVQVTRVSASDSDVSNTGFTYSLSDGLDKAAFSIAADGTLSFVAAPNFEAPTDSNKDNNYELQVTVSDSVGASVSQSITVTVTDVNESPVITSNGGGASANISLDENLEQVTIILASDVDVGNTGFTYSISGGADSAAFSINELGELSFTAAPTWEAAADSDGDNNYVVEVTVTDSSGASVMQVITVTIVNVTLQGYFSYGPVEGLAYSTATESGVTDADGMYLYREGETISFSIGDTQLGEVVAAKADMTPLDLVEGATLPTNNIELLALFNRSNKSGMAAFSKVHNIVALLQALDVDNNLDNGIEIDAGIAQLLDGKQLDLDKELTDFREDKEVRYLLYKAFNAGFLNRAFMKYDGLALDHLYEQLGLVTDFRLRTLVEADNDADGSAETVRRYDYNSFGRQITDEEDTGNDGTTDYIRTVTYDSDGSALENRQQSGTNVNIWTYNYDSNGNRVKEVSEYGNNVSVTSTIYDDLGNQVTELRDYDNDGQYDARQDYGYDDRGNRILYEYDRENDGVIDESHAWEYENGSRMTAGRTDLDGDGVWDREFTQAYDQNGYPLLAEVDENGDGAIEFRIQFNHDAEGKILSERFESLVDDTQSNHRIYTYDDYGNRLTEAQFHYDDSLAFKRTWTYDESHNLIFDHYDSDGDGTVDNIYSYSFDENGNQLTFANDTDADGVPEFVATREYSVEGYVTHYKVDNDGDGAPNRIQTYSYSEGVYSIGAMLNAFF</sequence>
<protein>
    <submittedName>
        <fullName evidence="4">Cadherin domain-containing protein</fullName>
    </submittedName>
</protein>
<gene>
    <name evidence="4" type="ORF">ACFOE0_11110</name>
</gene>
<dbReference type="PROSITE" id="PS50268">
    <property type="entry name" value="CADHERIN_2"/>
    <property type="match status" value="3"/>
</dbReference>
<dbReference type="Proteomes" id="UP001595621">
    <property type="component" value="Unassembled WGS sequence"/>
</dbReference>
<dbReference type="EMBL" id="JBHRTD010000012">
    <property type="protein sequence ID" value="MFC3138735.1"/>
    <property type="molecule type" value="Genomic_DNA"/>
</dbReference>
<accession>A0ABV7GBK6</accession>
<dbReference type="RefSeq" id="WP_248935920.1">
    <property type="nucleotide sequence ID" value="NZ_JAKILF010000003.1"/>
</dbReference>
<feature type="domain" description="Cadherin" evidence="3">
    <location>
        <begin position="168"/>
        <end position="264"/>
    </location>
</feature>
<dbReference type="InterPro" id="IPR002126">
    <property type="entry name" value="Cadherin-like_dom"/>
</dbReference>
<organism evidence="4 5">
    <name type="scientific">Shewanella submarina</name>
    <dbReference type="NCBI Taxonomy" id="2016376"/>
    <lineage>
        <taxon>Bacteria</taxon>
        <taxon>Pseudomonadati</taxon>
        <taxon>Pseudomonadota</taxon>
        <taxon>Gammaproteobacteria</taxon>
        <taxon>Alteromonadales</taxon>
        <taxon>Shewanellaceae</taxon>
        <taxon>Shewanella</taxon>
    </lineage>
</organism>
<keyword evidence="2" id="KW-0472">Membrane</keyword>
<name>A0ABV7GBK6_9GAMM</name>
<dbReference type="CDD" id="cd11304">
    <property type="entry name" value="Cadherin_repeat"/>
    <property type="match status" value="3"/>
</dbReference>
<dbReference type="PANTHER" id="PTHR24026:SF126">
    <property type="entry name" value="PROTOCADHERIN FAT 4"/>
    <property type="match status" value="1"/>
</dbReference>
<evidence type="ECO:0000259" key="3">
    <source>
        <dbReference type="PROSITE" id="PS50268"/>
    </source>
</evidence>
<dbReference type="PANTHER" id="PTHR24026">
    <property type="entry name" value="FAT ATYPICAL CADHERIN-RELATED"/>
    <property type="match status" value="1"/>
</dbReference>
<evidence type="ECO:0000256" key="2">
    <source>
        <dbReference type="ARBA" id="ARBA00022989"/>
    </source>
</evidence>
<dbReference type="InterPro" id="IPR015919">
    <property type="entry name" value="Cadherin-like_sf"/>
</dbReference>